<organism evidence="1 2">
    <name type="scientific">Araneus ventricosus</name>
    <name type="common">Orbweaver spider</name>
    <name type="synonym">Epeira ventricosa</name>
    <dbReference type="NCBI Taxonomy" id="182803"/>
    <lineage>
        <taxon>Eukaryota</taxon>
        <taxon>Metazoa</taxon>
        <taxon>Ecdysozoa</taxon>
        <taxon>Arthropoda</taxon>
        <taxon>Chelicerata</taxon>
        <taxon>Arachnida</taxon>
        <taxon>Araneae</taxon>
        <taxon>Araneomorphae</taxon>
        <taxon>Entelegynae</taxon>
        <taxon>Araneoidea</taxon>
        <taxon>Araneidae</taxon>
        <taxon>Araneus</taxon>
    </lineage>
</organism>
<accession>A0A4Y2N6W7</accession>
<evidence type="ECO:0000313" key="2">
    <source>
        <dbReference type="Proteomes" id="UP000499080"/>
    </source>
</evidence>
<name>A0A4Y2N6W7_ARAVE</name>
<evidence type="ECO:0000313" key="1">
    <source>
        <dbReference type="EMBL" id="GBN34419.1"/>
    </source>
</evidence>
<dbReference type="AlphaFoldDB" id="A0A4Y2N6W7"/>
<dbReference type="Proteomes" id="UP000499080">
    <property type="component" value="Unassembled WGS sequence"/>
</dbReference>
<dbReference type="EMBL" id="BGPR01008533">
    <property type="protein sequence ID" value="GBN34419.1"/>
    <property type="molecule type" value="Genomic_DNA"/>
</dbReference>
<keyword evidence="2" id="KW-1185">Reference proteome</keyword>
<proteinExistence type="predicted"/>
<comment type="caution">
    <text evidence="1">The sequence shown here is derived from an EMBL/GenBank/DDBJ whole genome shotgun (WGS) entry which is preliminary data.</text>
</comment>
<reference evidence="1 2" key="1">
    <citation type="journal article" date="2019" name="Sci. Rep.">
        <title>Orb-weaving spider Araneus ventricosus genome elucidates the spidroin gene catalogue.</title>
        <authorList>
            <person name="Kono N."/>
            <person name="Nakamura H."/>
            <person name="Ohtoshi R."/>
            <person name="Moran D.A.P."/>
            <person name="Shinohara A."/>
            <person name="Yoshida Y."/>
            <person name="Fujiwara M."/>
            <person name="Mori M."/>
            <person name="Tomita M."/>
            <person name="Arakawa K."/>
        </authorList>
    </citation>
    <scope>NUCLEOTIDE SEQUENCE [LARGE SCALE GENOMIC DNA]</scope>
</reference>
<gene>
    <name evidence="1" type="ORF">AVEN_260099_1</name>
</gene>
<sequence length="87" mass="9846">MIGIQSRVNPSRSKINLSCSLHAIELNLKLSQKQGPAPAVRGLSALDDVRQWHSPYTSEFFFTSSDRSLGYYSCLTLWISPRLQVYN</sequence>
<protein>
    <submittedName>
        <fullName evidence="1">Uncharacterized protein</fullName>
    </submittedName>
</protein>